<protein>
    <submittedName>
        <fullName evidence="1">Uncharacterized protein</fullName>
    </submittedName>
</protein>
<dbReference type="AlphaFoldDB" id="A0A0F9X3R8"/>
<accession>A0A0F9X3R8</accession>
<gene>
    <name evidence="1" type="ORF">LCGC14_0271850</name>
</gene>
<proteinExistence type="predicted"/>
<reference evidence="1" key="1">
    <citation type="journal article" date="2015" name="Nature">
        <title>Complex archaea that bridge the gap between prokaryotes and eukaryotes.</title>
        <authorList>
            <person name="Spang A."/>
            <person name="Saw J.H."/>
            <person name="Jorgensen S.L."/>
            <person name="Zaremba-Niedzwiedzka K."/>
            <person name="Martijn J."/>
            <person name="Lind A.E."/>
            <person name="van Eijk R."/>
            <person name="Schleper C."/>
            <person name="Guy L."/>
            <person name="Ettema T.J."/>
        </authorList>
    </citation>
    <scope>NUCLEOTIDE SEQUENCE</scope>
</reference>
<evidence type="ECO:0000313" key="1">
    <source>
        <dbReference type="EMBL" id="KKN86148.1"/>
    </source>
</evidence>
<sequence>MTRLPWLLLFSAIWLGVGSTSSVAAEILTPQQISQQIVGRKLTASRMGMRVDMIYASDGTVSMKSLLMSGSGSWSYSANGICMVMISGPRRGKTCVTFEPLGGGKYVNSEGITLTVRE</sequence>
<comment type="caution">
    <text evidence="1">The sequence shown here is derived from an EMBL/GenBank/DDBJ whole genome shotgun (WGS) entry which is preliminary data.</text>
</comment>
<organism evidence="1">
    <name type="scientific">marine sediment metagenome</name>
    <dbReference type="NCBI Taxonomy" id="412755"/>
    <lineage>
        <taxon>unclassified sequences</taxon>
        <taxon>metagenomes</taxon>
        <taxon>ecological metagenomes</taxon>
    </lineage>
</organism>
<name>A0A0F9X3R8_9ZZZZ</name>
<dbReference type="EMBL" id="LAZR01000151">
    <property type="protein sequence ID" value="KKN86148.1"/>
    <property type="molecule type" value="Genomic_DNA"/>
</dbReference>